<organism evidence="1 2">
    <name type="scientific">Maribacter luteus</name>
    <dbReference type="NCBI Taxonomy" id="2594478"/>
    <lineage>
        <taxon>Bacteria</taxon>
        <taxon>Pseudomonadati</taxon>
        <taxon>Bacteroidota</taxon>
        <taxon>Flavobacteriia</taxon>
        <taxon>Flavobacteriales</taxon>
        <taxon>Flavobacteriaceae</taxon>
        <taxon>Maribacter</taxon>
    </lineage>
</organism>
<dbReference type="OrthoDB" id="1110047at2"/>
<dbReference type="RefSeq" id="WP_154366876.1">
    <property type="nucleotide sequence ID" value="NZ_WKJH01000008.1"/>
</dbReference>
<dbReference type="EMBL" id="WKJH01000008">
    <property type="protein sequence ID" value="MRX64723.1"/>
    <property type="molecule type" value="Genomic_DNA"/>
</dbReference>
<accession>A0A6I2MLL9</accession>
<keyword evidence="2" id="KW-1185">Reference proteome</keyword>
<evidence type="ECO:0000313" key="2">
    <source>
        <dbReference type="Proteomes" id="UP000443153"/>
    </source>
</evidence>
<proteinExistence type="predicted"/>
<comment type="caution">
    <text evidence="1">The sequence shown here is derived from an EMBL/GenBank/DDBJ whole genome shotgun (WGS) entry which is preliminary data.</text>
</comment>
<sequence>MKPIPTTILLAIIFFLLNACKTLKTSEAQPKMTTTDLIVFQDGKETVVHKPVETVKIGKKEFSLRFYNKRYDPENIILHTARIAAFKDPLQLDKVNVGMSMSDVPYFSGGTGLAANSNIGYDKLRLRNDAHHYTYYTNEDRKRLNLLEENGELLKLEFDIPALYYNDTDYKMSDPQLKAFYIAFLIDRNLNGIIDKGELKKLTLKYK</sequence>
<protein>
    <submittedName>
        <fullName evidence="1">Uncharacterized protein</fullName>
    </submittedName>
</protein>
<gene>
    <name evidence="1" type="ORF">GJ691_11125</name>
</gene>
<dbReference type="AlphaFoldDB" id="A0A6I2MLL9"/>
<evidence type="ECO:0000313" key="1">
    <source>
        <dbReference type="EMBL" id="MRX64723.1"/>
    </source>
</evidence>
<dbReference type="Proteomes" id="UP000443153">
    <property type="component" value="Unassembled WGS sequence"/>
</dbReference>
<name>A0A6I2MLL9_9FLAO</name>
<reference evidence="1 2" key="1">
    <citation type="submission" date="2019-11" db="EMBL/GenBank/DDBJ databases">
        <title>Maribacter lutea sp. nov., a marine bacterium isolated from intertidal sand.</title>
        <authorList>
            <person name="Liu A."/>
        </authorList>
    </citation>
    <scope>NUCLEOTIDE SEQUENCE [LARGE SCALE GENOMIC DNA]</scope>
    <source>
        <strain evidence="1 2">RZ05</strain>
    </source>
</reference>